<dbReference type="Proteomes" id="UP000694388">
    <property type="component" value="Unplaced"/>
</dbReference>
<evidence type="ECO:0000313" key="1">
    <source>
        <dbReference type="Ensembl" id="ENSEBUP00000021250.1"/>
    </source>
</evidence>
<accession>A0A8C4QWH6</accession>
<keyword evidence="2" id="KW-1185">Reference proteome</keyword>
<protein>
    <submittedName>
        <fullName evidence="1">Uncharacterized protein</fullName>
    </submittedName>
</protein>
<dbReference type="Ensembl" id="ENSEBUT00000021826.1">
    <property type="protein sequence ID" value="ENSEBUP00000021250.1"/>
    <property type="gene ID" value="ENSEBUG00000013134.1"/>
</dbReference>
<evidence type="ECO:0000313" key="2">
    <source>
        <dbReference type="Proteomes" id="UP000694388"/>
    </source>
</evidence>
<proteinExistence type="predicted"/>
<organism evidence="1 2">
    <name type="scientific">Eptatretus burgeri</name>
    <name type="common">Inshore hagfish</name>
    <dbReference type="NCBI Taxonomy" id="7764"/>
    <lineage>
        <taxon>Eukaryota</taxon>
        <taxon>Metazoa</taxon>
        <taxon>Chordata</taxon>
        <taxon>Craniata</taxon>
        <taxon>Vertebrata</taxon>
        <taxon>Cyclostomata</taxon>
        <taxon>Myxini</taxon>
        <taxon>Myxiniformes</taxon>
        <taxon>Myxinidae</taxon>
        <taxon>Eptatretinae</taxon>
        <taxon>Eptatretus</taxon>
    </lineage>
</organism>
<dbReference type="AlphaFoldDB" id="A0A8C4QWH6"/>
<name>A0A8C4QWH6_EPTBU</name>
<reference evidence="1" key="2">
    <citation type="submission" date="2025-09" db="UniProtKB">
        <authorList>
            <consortium name="Ensembl"/>
        </authorList>
    </citation>
    <scope>IDENTIFICATION</scope>
</reference>
<reference evidence="1" key="1">
    <citation type="submission" date="2025-08" db="UniProtKB">
        <authorList>
            <consortium name="Ensembl"/>
        </authorList>
    </citation>
    <scope>IDENTIFICATION</scope>
</reference>
<dbReference type="OMA" id="DSHEACN"/>
<sequence length="113" mass="12770">MGKRKQILQLYLRANQSTRGIVINFKNKKSTGHDGMNNGLVKHIFPEIIVPLTHIFHLPLTSGVVPDKKKKKIAKIVPLPKKGDSHEACNYQPISCLTIFSKLLEKNYVYSSD</sequence>